<gene>
    <name evidence="4" type="ORF">CLV45_3829</name>
</gene>
<dbReference type="SUPFAM" id="SSF48498">
    <property type="entry name" value="Tetracyclin repressor-like, C-terminal domain"/>
    <property type="match status" value="1"/>
</dbReference>
<dbReference type="InterPro" id="IPR036271">
    <property type="entry name" value="Tet_transcr_reg_TetR-rel_C_sf"/>
</dbReference>
<dbReference type="RefSeq" id="WP_100338066.1">
    <property type="nucleotide sequence ID" value="NZ_PGFA01000003.1"/>
</dbReference>
<evidence type="ECO:0000256" key="1">
    <source>
        <dbReference type="ARBA" id="ARBA00023125"/>
    </source>
</evidence>
<feature type="DNA-binding region" description="H-T-H motif" evidence="2">
    <location>
        <begin position="30"/>
        <end position="49"/>
    </location>
</feature>
<dbReference type="Pfam" id="PF22604">
    <property type="entry name" value="TetR_HI_0893_C"/>
    <property type="match status" value="1"/>
</dbReference>
<proteinExistence type="predicted"/>
<accession>A0A2M9B5F7</accession>
<reference evidence="4 5" key="1">
    <citation type="submission" date="2017-11" db="EMBL/GenBank/DDBJ databases">
        <title>Genomic Encyclopedia of Archaeal and Bacterial Type Strains, Phase II (KMG-II): From Individual Species to Whole Genera.</title>
        <authorList>
            <person name="Goeker M."/>
        </authorList>
    </citation>
    <scope>NUCLEOTIDE SEQUENCE [LARGE SCALE GENOMIC DNA]</scope>
    <source>
        <strain evidence="4 5">DSM 11115</strain>
    </source>
</reference>
<evidence type="ECO:0000259" key="3">
    <source>
        <dbReference type="PROSITE" id="PS50977"/>
    </source>
</evidence>
<keyword evidence="1 2" id="KW-0238">DNA-binding</keyword>
<comment type="caution">
    <text evidence="4">The sequence shown here is derived from an EMBL/GenBank/DDBJ whole genome shotgun (WGS) entry which is preliminary data.</text>
</comment>
<dbReference type="GO" id="GO:0000976">
    <property type="term" value="F:transcription cis-regulatory region binding"/>
    <property type="evidence" value="ECO:0007669"/>
    <property type="project" value="TreeGrafter"/>
</dbReference>
<dbReference type="AlphaFoldDB" id="A0A2M9B5F7"/>
<dbReference type="PANTHER" id="PTHR30055:SF207">
    <property type="entry name" value="HTH-TYPE TRANSCRIPTIONAL REPRESSOR FATR"/>
    <property type="match status" value="1"/>
</dbReference>
<dbReference type="PANTHER" id="PTHR30055">
    <property type="entry name" value="HTH-TYPE TRANSCRIPTIONAL REGULATOR RUTR"/>
    <property type="match status" value="1"/>
</dbReference>
<dbReference type="InterPro" id="IPR050109">
    <property type="entry name" value="HTH-type_TetR-like_transc_reg"/>
</dbReference>
<dbReference type="InterPro" id="IPR054422">
    <property type="entry name" value="TetR-like_HI_0893_C"/>
</dbReference>
<dbReference type="OrthoDB" id="594604at2"/>
<dbReference type="Pfam" id="PF00440">
    <property type="entry name" value="TetR_N"/>
    <property type="match status" value="1"/>
</dbReference>
<dbReference type="SUPFAM" id="SSF46689">
    <property type="entry name" value="Homeodomain-like"/>
    <property type="match status" value="1"/>
</dbReference>
<evidence type="ECO:0000313" key="5">
    <source>
        <dbReference type="Proteomes" id="UP000228535"/>
    </source>
</evidence>
<dbReference type="EMBL" id="PGFA01000003">
    <property type="protein sequence ID" value="PJJ53171.1"/>
    <property type="molecule type" value="Genomic_DNA"/>
</dbReference>
<dbReference type="PROSITE" id="PS50977">
    <property type="entry name" value="HTH_TETR_2"/>
    <property type="match status" value="1"/>
</dbReference>
<keyword evidence="5" id="KW-1185">Reference proteome</keyword>
<feature type="domain" description="HTH tetR-type" evidence="3">
    <location>
        <begin position="7"/>
        <end position="67"/>
    </location>
</feature>
<dbReference type="InterPro" id="IPR009057">
    <property type="entry name" value="Homeodomain-like_sf"/>
</dbReference>
<evidence type="ECO:0000256" key="2">
    <source>
        <dbReference type="PROSITE-ProRule" id="PRU00335"/>
    </source>
</evidence>
<dbReference type="Gene3D" id="1.10.357.10">
    <property type="entry name" value="Tetracycline Repressor, domain 2"/>
    <property type="match status" value="1"/>
</dbReference>
<protein>
    <submittedName>
        <fullName evidence="4">AcrR family transcriptional regulator</fullName>
    </submittedName>
</protein>
<dbReference type="GO" id="GO:0003700">
    <property type="term" value="F:DNA-binding transcription factor activity"/>
    <property type="evidence" value="ECO:0007669"/>
    <property type="project" value="TreeGrafter"/>
</dbReference>
<organism evidence="4 5">
    <name type="scientific">Hymenobacter chitinivorans DSM 11115</name>
    <dbReference type="NCBI Taxonomy" id="1121954"/>
    <lineage>
        <taxon>Bacteria</taxon>
        <taxon>Pseudomonadati</taxon>
        <taxon>Bacteroidota</taxon>
        <taxon>Cytophagia</taxon>
        <taxon>Cytophagales</taxon>
        <taxon>Hymenobacteraceae</taxon>
        <taxon>Hymenobacter</taxon>
    </lineage>
</organism>
<sequence length="198" mass="22529">MAKQKQLDKAEAIRQAALAMIVEEGFHGLSMPRLAARAGIAPGTIYLYFQNRQDLLDTLYLEVRQQGDAAMLAGFDATMPLATGLRVLWHNTFHYFVAHPLEFAFTEQFINSPHFAAVAARENPEFREQRRAFYRHARERGELRELPVEVYWAVAFAPLYQLIRFALNGSLHLPADFQDMEQKLNQALEVVVAALQAP</sequence>
<name>A0A2M9B5F7_9BACT</name>
<dbReference type="Proteomes" id="UP000228535">
    <property type="component" value="Unassembled WGS sequence"/>
</dbReference>
<dbReference type="PRINTS" id="PR00455">
    <property type="entry name" value="HTHTETR"/>
</dbReference>
<evidence type="ECO:0000313" key="4">
    <source>
        <dbReference type="EMBL" id="PJJ53171.1"/>
    </source>
</evidence>
<dbReference type="InterPro" id="IPR001647">
    <property type="entry name" value="HTH_TetR"/>
</dbReference>